<reference evidence="1" key="1">
    <citation type="submission" date="2021-07" db="EMBL/GenBank/DDBJ databases">
        <authorList>
            <person name="Durling M."/>
        </authorList>
    </citation>
    <scope>NUCLEOTIDE SEQUENCE</scope>
</reference>
<dbReference type="AlphaFoldDB" id="A0A9N9LWS7"/>
<evidence type="ECO:0008006" key="3">
    <source>
        <dbReference type="Google" id="ProtNLM"/>
    </source>
</evidence>
<accession>A0A9N9LWS7</accession>
<sequence length="203" mass="23717">MSASTSDLFDSAYQIPQNASRARINMSFQLSEVKREAEFKDLVKTEYLAYQKPYNAFWEVLKGPNVEECTQRQWWPLKSVSNHMLYTFFSGRPSVMNRPHLHYRRRGVGRLMMEWGCKLADEMGLQCFVESTDDGRELYKSAGFVAVHPFFLDAQPSNEQEGDNPEWLKVKDKITPEPYRVWLMWRPEGGIFKDGKIGFPWEG</sequence>
<dbReference type="Gene3D" id="3.40.630.30">
    <property type="match status" value="1"/>
</dbReference>
<dbReference type="CDD" id="cd04301">
    <property type="entry name" value="NAT_SF"/>
    <property type="match status" value="1"/>
</dbReference>
<dbReference type="EMBL" id="CAJVRM010000347">
    <property type="protein sequence ID" value="CAG8979942.1"/>
    <property type="molecule type" value="Genomic_DNA"/>
</dbReference>
<protein>
    <recommendedName>
        <fullName evidence="3">N-acetyltransferase domain-containing protein</fullName>
    </recommendedName>
</protein>
<dbReference type="InterPro" id="IPR016181">
    <property type="entry name" value="Acyl_CoA_acyltransferase"/>
</dbReference>
<keyword evidence="2" id="KW-1185">Reference proteome</keyword>
<organism evidence="1 2">
    <name type="scientific">Hymenoscyphus albidus</name>
    <dbReference type="NCBI Taxonomy" id="595503"/>
    <lineage>
        <taxon>Eukaryota</taxon>
        <taxon>Fungi</taxon>
        <taxon>Dikarya</taxon>
        <taxon>Ascomycota</taxon>
        <taxon>Pezizomycotina</taxon>
        <taxon>Leotiomycetes</taxon>
        <taxon>Helotiales</taxon>
        <taxon>Helotiaceae</taxon>
        <taxon>Hymenoscyphus</taxon>
    </lineage>
</organism>
<evidence type="ECO:0000313" key="2">
    <source>
        <dbReference type="Proteomes" id="UP000701801"/>
    </source>
</evidence>
<dbReference type="SUPFAM" id="SSF55729">
    <property type="entry name" value="Acyl-CoA N-acyltransferases (Nat)"/>
    <property type="match status" value="1"/>
</dbReference>
<evidence type="ECO:0000313" key="1">
    <source>
        <dbReference type="EMBL" id="CAG8979942.1"/>
    </source>
</evidence>
<dbReference type="InterPro" id="IPR052523">
    <property type="entry name" value="Trichothecene_AcTrans"/>
</dbReference>
<dbReference type="PANTHER" id="PTHR42791">
    <property type="entry name" value="GNAT FAMILY ACETYLTRANSFERASE"/>
    <property type="match status" value="1"/>
</dbReference>
<comment type="caution">
    <text evidence="1">The sequence shown here is derived from an EMBL/GenBank/DDBJ whole genome shotgun (WGS) entry which is preliminary data.</text>
</comment>
<dbReference type="Proteomes" id="UP000701801">
    <property type="component" value="Unassembled WGS sequence"/>
</dbReference>
<proteinExistence type="predicted"/>
<name>A0A9N9LWS7_9HELO</name>
<dbReference type="PANTHER" id="PTHR42791:SF5">
    <property type="entry name" value="HYPOTHETICAL ACETYLTRANSFERASE (EUROFUNG)"/>
    <property type="match status" value="1"/>
</dbReference>
<gene>
    <name evidence="1" type="ORF">HYALB_00013366</name>
</gene>
<dbReference type="OrthoDB" id="410198at2759"/>